<dbReference type="AlphaFoldDB" id="W4LC55"/>
<dbReference type="SUPFAM" id="SSF50630">
    <property type="entry name" value="Acid proteases"/>
    <property type="match status" value="1"/>
</dbReference>
<proteinExistence type="predicted"/>
<dbReference type="Gene3D" id="2.40.70.10">
    <property type="entry name" value="Acid Proteases"/>
    <property type="match status" value="1"/>
</dbReference>
<dbReference type="HOGENOM" id="CLU_1923746_0_0_7"/>
<organism evidence="1 2">
    <name type="scientific">Candidatus Entotheonella gemina</name>
    <dbReference type="NCBI Taxonomy" id="1429439"/>
    <lineage>
        <taxon>Bacteria</taxon>
        <taxon>Pseudomonadati</taxon>
        <taxon>Nitrospinota/Tectimicrobiota group</taxon>
        <taxon>Candidatus Tectimicrobiota</taxon>
        <taxon>Candidatus Entotheonellia</taxon>
        <taxon>Candidatus Entotheonellales</taxon>
        <taxon>Candidatus Entotheonellaceae</taxon>
        <taxon>Candidatus Entotheonella</taxon>
    </lineage>
</organism>
<evidence type="ECO:0000313" key="2">
    <source>
        <dbReference type="Proteomes" id="UP000019140"/>
    </source>
</evidence>
<gene>
    <name evidence="1" type="ORF">ETSY2_48395</name>
</gene>
<name>W4LC55_9BACT</name>
<reference evidence="1 2" key="1">
    <citation type="journal article" date="2014" name="Nature">
        <title>An environmental bacterial taxon with a large and distinct metabolic repertoire.</title>
        <authorList>
            <person name="Wilson M.C."/>
            <person name="Mori T."/>
            <person name="Ruckert C."/>
            <person name="Uria A.R."/>
            <person name="Helf M.J."/>
            <person name="Takada K."/>
            <person name="Gernert C."/>
            <person name="Steffens U.A."/>
            <person name="Heycke N."/>
            <person name="Schmitt S."/>
            <person name="Rinke C."/>
            <person name="Helfrich E.J."/>
            <person name="Brachmann A.O."/>
            <person name="Gurgui C."/>
            <person name="Wakimoto T."/>
            <person name="Kracht M."/>
            <person name="Crusemann M."/>
            <person name="Hentschel U."/>
            <person name="Abe I."/>
            <person name="Matsunaga S."/>
            <person name="Kalinowski J."/>
            <person name="Takeyama H."/>
            <person name="Piel J."/>
        </authorList>
    </citation>
    <scope>NUCLEOTIDE SEQUENCE [LARGE SCALE GENOMIC DNA]</scope>
    <source>
        <strain evidence="2">TSY2</strain>
    </source>
</reference>
<protein>
    <recommendedName>
        <fullName evidence="3">Peptidase A2 domain-containing protein</fullName>
    </recommendedName>
</protein>
<accession>W4LC55</accession>
<comment type="caution">
    <text evidence="1">The sequence shown here is derived from an EMBL/GenBank/DDBJ whole genome shotgun (WGS) entry which is preliminary data.</text>
</comment>
<keyword evidence="2" id="KW-1185">Reference proteome</keyword>
<dbReference type="Pfam" id="PF13650">
    <property type="entry name" value="Asp_protease_2"/>
    <property type="match status" value="1"/>
</dbReference>
<dbReference type="Proteomes" id="UP000019140">
    <property type="component" value="Unassembled WGS sequence"/>
</dbReference>
<dbReference type="InterPro" id="IPR021109">
    <property type="entry name" value="Peptidase_aspartic_dom_sf"/>
</dbReference>
<dbReference type="EMBL" id="AZHX01002336">
    <property type="protein sequence ID" value="ETW95275.1"/>
    <property type="molecule type" value="Genomic_DNA"/>
</dbReference>
<sequence length="131" mass="14470">MQTFEIDPSQEIPLVTSRIYGPRGTRRVQLVFDTGAGKTQFHTPVLESIGYSATQAIQMLSMSGPAGPIQEGYSIMLQQIRVLGKTFAEVEVGVFDFDSLSEDGIDGLLGFDLIREFHLEMNGPRGELIVY</sequence>
<evidence type="ECO:0008006" key="3">
    <source>
        <dbReference type="Google" id="ProtNLM"/>
    </source>
</evidence>
<evidence type="ECO:0000313" key="1">
    <source>
        <dbReference type="EMBL" id="ETW95275.1"/>
    </source>
</evidence>